<dbReference type="EMBL" id="PPGH01000029">
    <property type="protein sequence ID" value="PQJ96802.1"/>
    <property type="molecule type" value="Genomic_DNA"/>
</dbReference>
<dbReference type="OrthoDB" id="5771572at2"/>
<evidence type="ECO:0000313" key="1">
    <source>
        <dbReference type="EMBL" id="PQJ96802.1"/>
    </source>
</evidence>
<proteinExistence type="predicted"/>
<comment type="caution">
    <text evidence="1">The sequence shown here is derived from an EMBL/GenBank/DDBJ whole genome shotgun (WGS) entry which is preliminary data.</text>
</comment>
<sequence length="86" mass="9921">MNISFSVKDDILLSLRENAQDFTQQMRFFAALHWYRKNKLSLGQAAELAGYSKLDFIDQMKAEKEPIFDYNATELSEMIADVAKLP</sequence>
<dbReference type="Proteomes" id="UP000239936">
    <property type="component" value="Unassembled WGS sequence"/>
</dbReference>
<dbReference type="AlphaFoldDB" id="A0A2S7XTS0"/>
<protein>
    <submittedName>
        <fullName evidence="1">Uncharacterized protein</fullName>
    </submittedName>
</protein>
<gene>
    <name evidence="1" type="ORF">CXB77_05670</name>
</gene>
<accession>A0A2S7XTS0</accession>
<dbReference type="InterPro" id="IPR005368">
    <property type="entry name" value="UPF0175"/>
</dbReference>
<name>A0A2S7XTS0_9GAMM</name>
<evidence type="ECO:0000313" key="2">
    <source>
        <dbReference type="Proteomes" id="UP000239936"/>
    </source>
</evidence>
<dbReference type="Pfam" id="PF03683">
    <property type="entry name" value="UPF0175"/>
    <property type="match status" value="1"/>
</dbReference>
<dbReference type="RefSeq" id="WP_105073146.1">
    <property type="nucleotide sequence ID" value="NZ_JAFLKP010000408.1"/>
</dbReference>
<keyword evidence="2" id="KW-1185">Reference proteome</keyword>
<organism evidence="1 2">
    <name type="scientific">Chromatium okenii</name>
    <dbReference type="NCBI Taxonomy" id="61644"/>
    <lineage>
        <taxon>Bacteria</taxon>
        <taxon>Pseudomonadati</taxon>
        <taxon>Pseudomonadota</taxon>
        <taxon>Gammaproteobacteria</taxon>
        <taxon>Chromatiales</taxon>
        <taxon>Chromatiaceae</taxon>
        <taxon>Chromatium</taxon>
    </lineage>
</organism>
<reference evidence="1 2" key="1">
    <citation type="submission" date="2018-01" db="EMBL/GenBank/DDBJ databases">
        <title>The complete genome sequence of Chromatium okenii LaCa, a purple sulfur bacterium with a turbulent life.</title>
        <authorList>
            <person name="Luedin S.M."/>
            <person name="Liechti N."/>
            <person name="Storelli N."/>
            <person name="Danza F."/>
            <person name="Wittwer M."/>
            <person name="Pothier J.F."/>
            <person name="Tonolla M.A."/>
        </authorList>
    </citation>
    <scope>NUCLEOTIDE SEQUENCE [LARGE SCALE GENOMIC DNA]</scope>
    <source>
        <strain evidence="1 2">LaCa</strain>
    </source>
</reference>